<dbReference type="EMBL" id="JAIWYP010000001">
    <property type="protein sequence ID" value="KAH3889738.1"/>
    <property type="molecule type" value="Genomic_DNA"/>
</dbReference>
<evidence type="ECO:0000313" key="2">
    <source>
        <dbReference type="EMBL" id="KAH3889738.1"/>
    </source>
</evidence>
<comment type="caution">
    <text evidence="2">The sequence shown here is derived from an EMBL/GenBank/DDBJ whole genome shotgun (WGS) entry which is preliminary data.</text>
</comment>
<feature type="signal peptide" evidence="1">
    <location>
        <begin position="1"/>
        <end position="20"/>
    </location>
</feature>
<dbReference type="Proteomes" id="UP000828390">
    <property type="component" value="Unassembled WGS sequence"/>
</dbReference>
<dbReference type="AlphaFoldDB" id="A0A9D4S434"/>
<keyword evidence="3" id="KW-1185">Reference proteome</keyword>
<keyword evidence="1" id="KW-0732">Signal</keyword>
<sequence>MLSIVCAVLILIGHAPDVTCQTGANVKALKQKLFVTDAYDYKVRPTDNQSEPIGKKY</sequence>
<name>A0A9D4S434_DREPO</name>
<gene>
    <name evidence="2" type="ORF">DPMN_013800</name>
</gene>
<organism evidence="2 3">
    <name type="scientific">Dreissena polymorpha</name>
    <name type="common">Zebra mussel</name>
    <name type="synonym">Mytilus polymorpha</name>
    <dbReference type="NCBI Taxonomy" id="45954"/>
    <lineage>
        <taxon>Eukaryota</taxon>
        <taxon>Metazoa</taxon>
        <taxon>Spiralia</taxon>
        <taxon>Lophotrochozoa</taxon>
        <taxon>Mollusca</taxon>
        <taxon>Bivalvia</taxon>
        <taxon>Autobranchia</taxon>
        <taxon>Heteroconchia</taxon>
        <taxon>Euheterodonta</taxon>
        <taxon>Imparidentia</taxon>
        <taxon>Neoheterodontei</taxon>
        <taxon>Myida</taxon>
        <taxon>Dreissenoidea</taxon>
        <taxon>Dreissenidae</taxon>
        <taxon>Dreissena</taxon>
    </lineage>
</organism>
<evidence type="ECO:0000313" key="3">
    <source>
        <dbReference type="Proteomes" id="UP000828390"/>
    </source>
</evidence>
<proteinExistence type="predicted"/>
<reference evidence="2" key="1">
    <citation type="journal article" date="2019" name="bioRxiv">
        <title>The Genome of the Zebra Mussel, Dreissena polymorpha: A Resource for Invasive Species Research.</title>
        <authorList>
            <person name="McCartney M.A."/>
            <person name="Auch B."/>
            <person name="Kono T."/>
            <person name="Mallez S."/>
            <person name="Zhang Y."/>
            <person name="Obille A."/>
            <person name="Becker A."/>
            <person name="Abrahante J.E."/>
            <person name="Garbe J."/>
            <person name="Badalamenti J.P."/>
            <person name="Herman A."/>
            <person name="Mangelson H."/>
            <person name="Liachko I."/>
            <person name="Sullivan S."/>
            <person name="Sone E.D."/>
            <person name="Koren S."/>
            <person name="Silverstein K.A.T."/>
            <person name="Beckman K.B."/>
            <person name="Gohl D.M."/>
        </authorList>
    </citation>
    <scope>NUCLEOTIDE SEQUENCE</scope>
    <source>
        <strain evidence="2">Duluth1</strain>
        <tissue evidence="2">Whole animal</tissue>
    </source>
</reference>
<accession>A0A9D4S434</accession>
<protein>
    <submittedName>
        <fullName evidence="2">Uncharacterized protein</fullName>
    </submittedName>
</protein>
<feature type="chain" id="PRO_5039325953" evidence="1">
    <location>
        <begin position="21"/>
        <end position="57"/>
    </location>
</feature>
<evidence type="ECO:0000256" key="1">
    <source>
        <dbReference type="SAM" id="SignalP"/>
    </source>
</evidence>
<reference evidence="2" key="2">
    <citation type="submission" date="2020-11" db="EMBL/GenBank/DDBJ databases">
        <authorList>
            <person name="McCartney M.A."/>
            <person name="Auch B."/>
            <person name="Kono T."/>
            <person name="Mallez S."/>
            <person name="Becker A."/>
            <person name="Gohl D.M."/>
            <person name="Silverstein K.A.T."/>
            <person name="Koren S."/>
            <person name="Bechman K.B."/>
            <person name="Herman A."/>
            <person name="Abrahante J.E."/>
            <person name="Garbe J."/>
        </authorList>
    </citation>
    <scope>NUCLEOTIDE SEQUENCE</scope>
    <source>
        <strain evidence="2">Duluth1</strain>
        <tissue evidence="2">Whole animal</tissue>
    </source>
</reference>